<keyword evidence="1" id="KW-1133">Transmembrane helix</keyword>
<proteinExistence type="predicted"/>
<reference evidence="2" key="2">
    <citation type="submission" date="2021-04" db="EMBL/GenBank/DDBJ databases">
        <authorList>
            <person name="Gilroy R."/>
        </authorList>
    </citation>
    <scope>NUCLEOTIDE SEQUENCE</scope>
    <source>
        <strain evidence="2">1719</strain>
    </source>
</reference>
<accession>A0A9D1W942</accession>
<keyword evidence="1" id="KW-0812">Transmembrane</keyword>
<organism evidence="2 3">
    <name type="scientific">Candidatus Sphingobacterium stercoripullorum</name>
    <dbReference type="NCBI Taxonomy" id="2838759"/>
    <lineage>
        <taxon>Bacteria</taxon>
        <taxon>Pseudomonadati</taxon>
        <taxon>Bacteroidota</taxon>
        <taxon>Sphingobacteriia</taxon>
        <taxon>Sphingobacteriales</taxon>
        <taxon>Sphingobacteriaceae</taxon>
        <taxon>Sphingobacterium</taxon>
    </lineage>
</organism>
<dbReference type="EMBL" id="DXEZ01000199">
    <property type="protein sequence ID" value="HIX54781.1"/>
    <property type="molecule type" value="Genomic_DNA"/>
</dbReference>
<gene>
    <name evidence="2" type="ORF">H9853_07125</name>
</gene>
<keyword evidence="1" id="KW-0472">Membrane</keyword>
<feature type="transmembrane region" description="Helical" evidence="1">
    <location>
        <begin position="48"/>
        <end position="66"/>
    </location>
</feature>
<evidence type="ECO:0000313" key="2">
    <source>
        <dbReference type="EMBL" id="HIX54781.1"/>
    </source>
</evidence>
<dbReference type="Pfam" id="PF09527">
    <property type="entry name" value="ATPase_gene1"/>
    <property type="match status" value="1"/>
</dbReference>
<sequence length="74" mass="8413">MKRKKEKKKSMSSYAYYSGMGVQMLVTIGLFAFLGYKLDERAGRKPGLATGLMSCLGVFLSLFYVIRSLYKKQK</sequence>
<evidence type="ECO:0000256" key="1">
    <source>
        <dbReference type="SAM" id="Phobius"/>
    </source>
</evidence>
<evidence type="ECO:0000313" key="3">
    <source>
        <dbReference type="Proteomes" id="UP000824156"/>
    </source>
</evidence>
<dbReference type="Proteomes" id="UP000824156">
    <property type="component" value="Unassembled WGS sequence"/>
</dbReference>
<feature type="transmembrane region" description="Helical" evidence="1">
    <location>
        <begin position="14"/>
        <end position="36"/>
    </location>
</feature>
<name>A0A9D1W942_9SPHI</name>
<reference evidence="2" key="1">
    <citation type="journal article" date="2021" name="PeerJ">
        <title>Extensive microbial diversity within the chicken gut microbiome revealed by metagenomics and culture.</title>
        <authorList>
            <person name="Gilroy R."/>
            <person name="Ravi A."/>
            <person name="Getino M."/>
            <person name="Pursley I."/>
            <person name="Horton D.L."/>
            <person name="Alikhan N.F."/>
            <person name="Baker D."/>
            <person name="Gharbi K."/>
            <person name="Hall N."/>
            <person name="Watson M."/>
            <person name="Adriaenssens E.M."/>
            <person name="Foster-Nyarko E."/>
            <person name="Jarju S."/>
            <person name="Secka A."/>
            <person name="Antonio M."/>
            <person name="Oren A."/>
            <person name="Chaudhuri R.R."/>
            <person name="La Ragione R."/>
            <person name="Hildebrand F."/>
            <person name="Pallen M.J."/>
        </authorList>
    </citation>
    <scope>NUCLEOTIDE SEQUENCE</scope>
    <source>
        <strain evidence="2">1719</strain>
    </source>
</reference>
<dbReference type="AlphaFoldDB" id="A0A9D1W942"/>
<comment type="caution">
    <text evidence="2">The sequence shown here is derived from an EMBL/GenBank/DDBJ whole genome shotgun (WGS) entry which is preliminary data.</text>
</comment>
<dbReference type="InterPro" id="IPR032820">
    <property type="entry name" value="ATPase_put"/>
</dbReference>
<protein>
    <submittedName>
        <fullName evidence="2">AtpZ/AtpI family protein</fullName>
    </submittedName>
</protein>